<proteinExistence type="predicted"/>
<evidence type="ECO:0000313" key="1">
    <source>
        <dbReference type="EMBL" id="OGI95457.1"/>
    </source>
</evidence>
<organism evidence="1 2">
    <name type="scientific">Candidatus Nomurabacteria bacterium RIFCSPLOWO2_01_FULL_42_17</name>
    <dbReference type="NCBI Taxonomy" id="1801780"/>
    <lineage>
        <taxon>Bacteria</taxon>
        <taxon>Candidatus Nomuraibacteriota</taxon>
    </lineage>
</organism>
<dbReference type="Proteomes" id="UP000178104">
    <property type="component" value="Unassembled WGS sequence"/>
</dbReference>
<dbReference type="STRING" id="1801780.A2917_02770"/>
<dbReference type="EMBL" id="MFVE01000005">
    <property type="protein sequence ID" value="OGI95457.1"/>
    <property type="molecule type" value="Genomic_DNA"/>
</dbReference>
<evidence type="ECO:0000313" key="2">
    <source>
        <dbReference type="Proteomes" id="UP000178104"/>
    </source>
</evidence>
<sequence>MDTTPEISLESKKTIFERVKKLNFPIGKYVVVGGVMEAHGIRKAVDVDFIVTKELFDDLLKQGWVPKPCRPGDIGKEGEKRKLRKDDISIISEYSWLDKYFAKTEDLIANADIIDGIPFISLSELLKWKKACGREKDLIDIELIENYLKKKGN</sequence>
<dbReference type="AlphaFoldDB" id="A0A1F6XMT5"/>
<comment type="caution">
    <text evidence="1">The sequence shown here is derived from an EMBL/GenBank/DDBJ whole genome shotgun (WGS) entry which is preliminary data.</text>
</comment>
<gene>
    <name evidence="1" type="ORF">A2917_02770</name>
</gene>
<accession>A0A1F6XMT5</accession>
<reference evidence="1 2" key="1">
    <citation type="journal article" date="2016" name="Nat. Commun.">
        <title>Thousands of microbial genomes shed light on interconnected biogeochemical processes in an aquifer system.</title>
        <authorList>
            <person name="Anantharaman K."/>
            <person name="Brown C.T."/>
            <person name="Hug L.A."/>
            <person name="Sharon I."/>
            <person name="Castelle C.J."/>
            <person name="Probst A.J."/>
            <person name="Thomas B.C."/>
            <person name="Singh A."/>
            <person name="Wilkins M.J."/>
            <person name="Karaoz U."/>
            <person name="Brodie E.L."/>
            <person name="Williams K.H."/>
            <person name="Hubbard S.S."/>
            <person name="Banfield J.F."/>
        </authorList>
    </citation>
    <scope>NUCLEOTIDE SEQUENCE [LARGE SCALE GENOMIC DNA]</scope>
</reference>
<protein>
    <submittedName>
        <fullName evidence="1">Uncharacterized protein</fullName>
    </submittedName>
</protein>
<name>A0A1F6XMT5_9BACT</name>